<feature type="compositionally biased region" description="Polar residues" evidence="1">
    <location>
        <begin position="1"/>
        <end position="10"/>
    </location>
</feature>
<evidence type="ECO:0000313" key="2">
    <source>
        <dbReference type="EMBL" id="KDQ59626.1"/>
    </source>
</evidence>
<reference evidence="3" key="1">
    <citation type="journal article" date="2014" name="Proc. Natl. Acad. Sci. U.S.A.">
        <title>Extensive sampling of basidiomycete genomes demonstrates inadequacy of the white-rot/brown-rot paradigm for wood decay fungi.</title>
        <authorList>
            <person name="Riley R."/>
            <person name="Salamov A.A."/>
            <person name="Brown D.W."/>
            <person name="Nagy L.G."/>
            <person name="Floudas D."/>
            <person name="Held B.W."/>
            <person name="Levasseur A."/>
            <person name="Lombard V."/>
            <person name="Morin E."/>
            <person name="Otillar R."/>
            <person name="Lindquist E.A."/>
            <person name="Sun H."/>
            <person name="LaButti K.M."/>
            <person name="Schmutz J."/>
            <person name="Jabbour D."/>
            <person name="Luo H."/>
            <person name="Baker S.E."/>
            <person name="Pisabarro A.G."/>
            <person name="Walton J.D."/>
            <person name="Blanchette R.A."/>
            <person name="Henrissat B."/>
            <person name="Martin F."/>
            <person name="Cullen D."/>
            <person name="Hibbett D.S."/>
            <person name="Grigoriev I.V."/>
        </authorList>
    </citation>
    <scope>NUCLEOTIDE SEQUENCE [LARGE SCALE GENOMIC DNA]</scope>
    <source>
        <strain evidence="3">MUCL 33604</strain>
    </source>
</reference>
<gene>
    <name evidence="2" type="ORF">JAAARDRAFT_56628</name>
</gene>
<name>A0A067QAK8_9AGAM</name>
<dbReference type="Proteomes" id="UP000027265">
    <property type="component" value="Unassembled WGS sequence"/>
</dbReference>
<evidence type="ECO:0000313" key="3">
    <source>
        <dbReference type="Proteomes" id="UP000027265"/>
    </source>
</evidence>
<proteinExistence type="predicted"/>
<sequence>MEMDASLTTTDFDDNHDHAFNTMPPGEEGFRLSHKGGEHEVFEDFAWDLAELTSVSRRRVDDRDWSRRVDIRNTDWDRQFDDLASAYLEFRMNADEEMSVNVPVDSFSVGQEPPGLIEIEAVDLFCE</sequence>
<dbReference type="AlphaFoldDB" id="A0A067QAK8"/>
<keyword evidence="3" id="KW-1185">Reference proteome</keyword>
<dbReference type="HOGENOM" id="CLU_137509_0_0_1"/>
<evidence type="ECO:0000256" key="1">
    <source>
        <dbReference type="SAM" id="MobiDB-lite"/>
    </source>
</evidence>
<organism evidence="2 3">
    <name type="scientific">Jaapia argillacea MUCL 33604</name>
    <dbReference type="NCBI Taxonomy" id="933084"/>
    <lineage>
        <taxon>Eukaryota</taxon>
        <taxon>Fungi</taxon>
        <taxon>Dikarya</taxon>
        <taxon>Basidiomycota</taxon>
        <taxon>Agaricomycotina</taxon>
        <taxon>Agaricomycetes</taxon>
        <taxon>Agaricomycetidae</taxon>
        <taxon>Jaapiales</taxon>
        <taxon>Jaapiaceae</taxon>
        <taxon>Jaapia</taxon>
    </lineage>
</organism>
<dbReference type="EMBL" id="KL197715">
    <property type="protein sequence ID" value="KDQ59626.1"/>
    <property type="molecule type" value="Genomic_DNA"/>
</dbReference>
<accession>A0A067QAK8</accession>
<protein>
    <submittedName>
        <fullName evidence="2">Uncharacterized protein</fullName>
    </submittedName>
</protein>
<dbReference type="InParanoid" id="A0A067QAK8"/>
<feature type="region of interest" description="Disordered" evidence="1">
    <location>
        <begin position="1"/>
        <end position="33"/>
    </location>
</feature>
<dbReference type="OrthoDB" id="2656072at2759"/>